<comment type="similarity">
    <text evidence="2 6">Belongs to the acyl-CoA dehydrogenase family.</text>
</comment>
<evidence type="ECO:0000259" key="9">
    <source>
        <dbReference type="Pfam" id="PF02771"/>
    </source>
</evidence>
<dbReference type="Gene3D" id="1.10.540.10">
    <property type="entry name" value="Acyl-CoA dehydrogenase/oxidase, N-terminal domain"/>
    <property type="match status" value="1"/>
</dbReference>
<evidence type="ECO:0000313" key="10">
    <source>
        <dbReference type="EMBL" id="ROQ01822.1"/>
    </source>
</evidence>
<evidence type="ECO:0000259" key="8">
    <source>
        <dbReference type="Pfam" id="PF02770"/>
    </source>
</evidence>
<keyword evidence="3 6" id="KW-0285">Flavoprotein</keyword>
<dbReference type="GO" id="GO:0050660">
    <property type="term" value="F:flavin adenine dinucleotide binding"/>
    <property type="evidence" value="ECO:0007669"/>
    <property type="project" value="InterPro"/>
</dbReference>
<comment type="caution">
    <text evidence="10">The sequence shown here is derived from an EMBL/GenBank/DDBJ whole genome shotgun (WGS) entry which is preliminary data.</text>
</comment>
<dbReference type="InterPro" id="IPR036250">
    <property type="entry name" value="AcylCo_DH-like_C"/>
</dbReference>
<gene>
    <name evidence="10" type="ORF">EDC65_1009</name>
</gene>
<dbReference type="PIRSF" id="PIRSF016578">
    <property type="entry name" value="HsaA"/>
    <property type="match status" value="1"/>
</dbReference>
<dbReference type="Pfam" id="PF02770">
    <property type="entry name" value="Acyl-CoA_dh_M"/>
    <property type="match status" value="1"/>
</dbReference>
<reference evidence="10 11" key="1">
    <citation type="submission" date="2018-11" db="EMBL/GenBank/DDBJ databases">
        <title>Genomic Encyclopedia of Type Strains, Phase IV (KMG-IV): sequencing the most valuable type-strain genomes for metagenomic binning, comparative biology and taxonomic classification.</title>
        <authorList>
            <person name="Goeker M."/>
        </authorList>
    </citation>
    <scope>NUCLEOTIDE SEQUENCE [LARGE SCALE GENOMIC DNA]</scope>
    <source>
        <strain evidence="10 11">DSM 5900</strain>
    </source>
</reference>
<evidence type="ECO:0000256" key="3">
    <source>
        <dbReference type="ARBA" id="ARBA00022630"/>
    </source>
</evidence>
<evidence type="ECO:0000256" key="2">
    <source>
        <dbReference type="ARBA" id="ARBA00009347"/>
    </source>
</evidence>
<dbReference type="InterPro" id="IPR009075">
    <property type="entry name" value="AcylCo_DH/oxidase_C"/>
</dbReference>
<dbReference type="EMBL" id="RJKX01000011">
    <property type="protein sequence ID" value="ROQ01822.1"/>
    <property type="molecule type" value="Genomic_DNA"/>
</dbReference>
<dbReference type="Gene3D" id="2.40.110.10">
    <property type="entry name" value="Butyryl-CoA Dehydrogenase, subunit A, domain 2"/>
    <property type="match status" value="1"/>
</dbReference>
<feature type="domain" description="Acyl-CoA dehydrogenase/oxidase N-terminal" evidence="9">
    <location>
        <begin position="15"/>
        <end position="125"/>
    </location>
</feature>
<keyword evidence="11" id="KW-1185">Reference proteome</keyword>
<dbReference type="PANTHER" id="PTHR43884:SF12">
    <property type="entry name" value="ISOVALERYL-COA DEHYDROGENASE, MITOCHONDRIAL-RELATED"/>
    <property type="match status" value="1"/>
</dbReference>
<proteinExistence type="inferred from homology"/>
<keyword evidence="5 6" id="KW-0560">Oxidoreductase</keyword>
<comment type="cofactor">
    <cofactor evidence="1 6">
        <name>FAD</name>
        <dbReference type="ChEBI" id="CHEBI:57692"/>
    </cofactor>
</comment>
<dbReference type="InterPro" id="IPR037069">
    <property type="entry name" value="AcylCoA_DH/ox_N_sf"/>
</dbReference>
<feature type="domain" description="Acyl-CoA oxidase/dehydrogenase middle" evidence="8">
    <location>
        <begin position="130"/>
        <end position="223"/>
    </location>
</feature>
<evidence type="ECO:0000256" key="1">
    <source>
        <dbReference type="ARBA" id="ARBA00001974"/>
    </source>
</evidence>
<dbReference type="PANTHER" id="PTHR43884">
    <property type="entry name" value="ACYL-COA DEHYDROGENASE"/>
    <property type="match status" value="1"/>
</dbReference>
<dbReference type="RefSeq" id="WP_123688547.1">
    <property type="nucleotide sequence ID" value="NZ_AP019700.1"/>
</dbReference>
<organism evidence="10 11">
    <name type="scientific">Stella humosa</name>
    <dbReference type="NCBI Taxonomy" id="94"/>
    <lineage>
        <taxon>Bacteria</taxon>
        <taxon>Pseudomonadati</taxon>
        <taxon>Pseudomonadota</taxon>
        <taxon>Alphaproteobacteria</taxon>
        <taxon>Rhodospirillales</taxon>
        <taxon>Stellaceae</taxon>
        <taxon>Stella</taxon>
    </lineage>
</organism>
<dbReference type="InterPro" id="IPR046373">
    <property type="entry name" value="Acyl-CoA_Oxase/DH_mid-dom_sf"/>
</dbReference>
<evidence type="ECO:0000256" key="4">
    <source>
        <dbReference type="ARBA" id="ARBA00022827"/>
    </source>
</evidence>
<dbReference type="Gene3D" id="1.20.140.10">
    <property type="entry name" value="Butyryl-CoA Dehydrogenase, subunit A, domain 3"/>
    <property type="match status" value="1"/>
</dbReference>
<evidence type="ECO:0000313" key="11">
    <source>
        <dbReference type="Proteomes" id="UP000278222"/>
    </source>
</evidence>
<evidence type="ECO:0000256" key="5">
    <source>
        <dbReference type="ARBA" id="ARBA00023002"/>
    </source>
</evidence>
<dbReference type="SUPFAM" id="SSF56645">
    <property type="entry name" value="Acyl-CoA dehydrogenase NM domain-like"/>
    <property type="match status" value="1"/>
</dbReference>
<accession>A0A3N1M7L5</accession>
<dbReference type="InterPro" id="IPR006091">
    <property type="entry name" value="Acyl-CoA_Oxase/DH_mid-dom"/>
</dbReference>
<dbReference type="Proteomes" id="UP000278222">
    <property type="component" value="Unassembled WGS sequence"/>
</dbReference>
<sequence length="392" mass="42643">MSTPLIPRDPDDVAEQDRLILDAVGRFLDRDVKPHVHHLEHDDIYPEEIVGKMRELGLFGATIAAEYGGLGLSASTYAQVVERVSLVWMSLSGIFNSHLIMAAAVQRFGTDEQKQRFLPKFASGEVRGGLALTEPDCGTDLQAIRTVARADGNGWVIDGTKTWISNGIHGQAFAVLVKTDPEAQPRHKGMSLFIAEKGEGFRASRKLEKLGYKGIDSAELIFDGFRIGNENLVGGVPGEGLKHALGGLELGRINVAARGVGVAQAALDEAVRYSQIRKTFGKPICEHQSIQIKLADMATRTEAARLLVRAAAAAYDAGRRCDMEAGMAKLFASEAAVENSLEAMRVHGGYGYSKEFPVERLYRDAPLLVIGEGTNELQRLIIAKQLIQRNPV</sequence>
<feature type="domain" description="Acyl-CoA dehydrogenase/oxidase C-terminal" evidence="7">
    <location>
        <begin position="238"/>
        <end position="386"/>
    </location>
</feature>
<keyword evidence="4 6" id="KW-0274">FAD</keyword>
<dbReference type="Pfam" id="PF00441">
    <property type="entry name" value="Acyl-CoA_dh_1"/>
    <property type="match status" value="1"/>
</dbReference>
<dbReference type="InterPro" id="IPR009100">
    <property type="entry name" value="AcylCoA_DH/oxidase_NM_dom_sf"/>
</dbReference>
<dbReference type="GO" id="GO:0003995">
    <property type="term" value="F:acyl-CoA dehydrogenase activity"/>
    <property type="evidence" value="ECO:0007669"/>
    <property type="project" value="TreeGrafter"/>
</dbReference>
<dbReference type="InterPro" id="IPR013786">
    <property type="entry name" value="AcylCoA_DH/ox_N"/>
</dbReference>
<evidence type="ECO:0000259" key="7">
    <source>
        <dbReference type="Pfam" id="PF00441"/>
    </source>
</evidence>
<protein>
    <submittedName>
        <fullName evidence="10">Alkylation response protein AidB-like acyl-CoA dehydrogenase</fullName>
    </submittedName>
</protein>
<dbReference type="AlphaFoldDB" id="A0A3N1M7L5"/>
<dbReference type="OrthoDB" id="5510711at2"/>
<name>A0A3N1M7L5_9PROT</name>
<dbReference type="SUPFAM" id="SSF47203">
    <property type="entry name" value="Acyl-CoA dehydrogenase C-terminal domain-like"/>
    <property type="match status" value="1"/>
</dbReference>
<dbReference type="FunFam" id="1.20.140.10:FF:000001">
    <property type="entry name" value="Acyl-CoA dehydrogenase"/>
    <property type="match status" value="1"/>
</dbReference>
<evidence type="ECO:0000256" key="6">
    <source>
        <dbReference type="RuleBase" id="RU362125"/>
    </source>
</evidence>
<dbReference type="Pfam" id="PF02771">
    <property type="entry name" value="Acyl-CoA_dh_N"/>
    <property type="match status" value="1"/>
</dbReference>